<feature type="domain" description="VAN3-binding protein-like auxin canalisation" evidence="1">
    <location>
        <begin position="21"/>
        <end position="144"/>
    </location>
</feature>
<organism evidence="2 3">
    <name type="scientific">Ricinus communis</name>
    <name type="common">Castor bean</name>
    <dbReference type="NCBI Taxonomy" id="3988"/>
    <lineage>
        <taxon>Eukaryota</taxon>
        <taxon>Viridiplantae</taxon>
        <taxon>Streptophyta</taxon>
        <taxon>Embryophyta</taxon>
        <taxon>Tracheophyta</taxon>
        <taxon>Spermatophyta</taxon>
        <taxon>Magnoliopsida</taxon>
        <taxon>eudicotyledons</taxon>
        <taxon>Gunneridae</taxon>
        <taxon>Pentapetalae</taxon>
        <taxon>rosids</taxon>
        <taxon>fabids</taxon>
        <taxon>Malpighiales</taxon>
        <taxon>Euphorbiaceae</taxon>
        <taxon>Acalyphoideae</taxon>
        <taxon>Acalypheae</taxon>
        <taxon>Ricinus</taxon>
    </lineage>
</organism>
<dbReference type="InterPro" id="IPR008546">
    <property type="entry name" value="VAN3-bd-like_auxin_canal"/>
</dbReference>
<dbReference type="STRING" id="3988.B9S1X0"/>
<dbReference type="AlphaFoldDB" id="B9S1X0"/>
<dbReference type="InParanoid" id="B9S1X0"/>
<dbReference type="GO" id="GO:0009734">
    <property type="term" value="P:auxin-activated signaling pathway"/>
    <property type="evidence" value="ECO:0000318"/>
    <property type="project" value="GO_Central"/>
</dbReference>
<gene>
    <name evidence="2" type="ORF">RCOM_1323610</name>
</gene>
<dbReference type="Proteomes" id="UP000008311">
    <property type="component" value="Unassembled WGS sequence"/>
</dbReference>
<evidence type="ECO:0000259" key="1">
    <source>
        <dbReference type="Pfam" id="PF05703"/>
    </source>
</evidence>
<dbReference type="Pfam" id="PF05703">
    <property type="entry name" value="Auxin_canalis"/>
    <property type="match status" value="1"/>
</dbReference>
<proteinExistence type="predicted"/>
<accession>B9S1X0</accession>
<dbReference type="eggNOG" id="ENOG502S0IV">
    <property type="taxonomic scope" value="Eukaryota"/>
</dbReference>
<dbReference type="PANTHER" id="PTHR31351:SF30">
    <property type="entry name" value="VAN3-BINDING PROTEIN-LIKE"/>
    <property type="match status" value="1"/>
</dbReference>
<dbReference type="GO" id="GO:0010087">
    <property type="term" value="P:phloem or xylem histogenesis"/>
    <property type="evidence" value="ECO:0000318"/>
    <property type="project" value="GO_Central"/>
</dbReference>
<name>B9S1X0_RICCO</name>
<reference evidence="3" key="1">
    <citation type="journal article" date="2010" name="Nat. Biotechnol.">
        <title>Draft genome sequence of the oilseed species Ricinus communis.</title>
        <authorList>
            <person name="Chan A.P."/>
            <person name="Crabtree J."/>
            <person name="Zhao Q."/>
            <person name="Lorenzi H."/>
            <person name="Orvis J."/>
            <person name="Puiu D."/>
            <person name="Melake-Berhan A."/>
            <person name="Jones K.M."/>
            <person name="Redman J."/>
            <person name="Chen G."/>
            <person name="Cahoon E.B."/>
            <person name="Gedil M."/>
            <person name="Stanke M."/>
            <person name="Haas B.J."/>
            <person name="Wortman J.R."/>
            <person name="Fraser-Liggett C.M."/>
            <person name="Ravel J."/>
            <person name="Rabinowicz P.D."/>
        </authorList>
    </citation>
    <scope>NUCLEOTIDE SEQUENCE [LARGE SCALE GENOMIC DNA]</scope>
    <source>
        <strain evidence="3">cv. Hale</strain>
    </source>
</reference>
<dbReference type="EMBL" id="EQ973846">
    <property type="protein sequence ID" value="EEF42313.1"/>
    <property type="molecule type" value="Genomic_DNA"/>
</dbReference>
<evidence type="ECO:0000313" key="2">
    <source>
        <dbReference type="EMBL" id="EEF42313.1"/>
    </source>
</evidence>
<keyword evidence="3" id="KW-1185">Reference proteome</keyword>
<dbReference type="GO" id="GO:0010305">
    <property type="term" value="P:leaf vascular tissue pattern formation"/>
    <property type="evidence" value="ECO:0000318"/>
    <property type="project" value="GO_Central"/>
</dbReference>
<dbReference type="InterPro" id="IPR040269">
    <property type="entry name" value="VAB"/>
</dbReference>
<dbReference type="PANTHER" id="PTHR31351">
    <property type="entry name" value="EXPRESSED PROTEIN"/>
    <property type="match status" value="1"/>
</dbReference>
<sequence length="196" mass="21106">MNLKRIKEWLRQKSLAGVFMKWRRGEKKKEEVRLLTAKIHAALSVAQLAAAIAGFAATSMEISKDIHNEDLKTSNVVAYATALLASACAEAAESVGATRAHVASAVNSGLATQSPADMITLTASAATSLRGSETLKSRATSANKEPVKLAAKLLIRNPSGQKVLRSVSIYLGRRQLMLRLEKKYLGVITTSKECKI</sequence>
<evidence type="ECO:0000313" key="3">
    <source>
        <dbReference type="Proteomes" id="UP000008311"/>
    </source>
</evidence>
<protein>
    <recommendedName>
        <fullName evidence="1">VAN3-binding protein-like auxin canalisation domain-containing protein</fullName>
    </recommendedName>
</protein>